<dbReference type="Pfam" id="PF00441">
    <property type="entry name" value="Acyl-CoA_dh_1"/>
    <property type="match status" value="1"/>
</dbReference>
<evidence type="ECO:0000256" key="3">
    <source>
        <dbReference type="ARBA" id="ARBA00022630"/>
    </source>
</evidence>
<comment type="caution">
    <text evidence="11">The sequence shown here is derived from an EMBL/GenBank/DDBJ whole genome shotgun (WGS) entry which is preliminary data.</text>
</comment>
<dbReference type="InterPro" id="IPR037069">
    <property type="entry name" value="AcylCoA_DH/ox_N_sf"/>
</dbReference>
<dbReference type="InterPro" id="IPR009075">
    <property type="entry name" value="AcylCo_DH/oxidase_C"/>
</dbReference>
<dbReference type="PANTHER" id="PTHR42803">
    <property type="entry name" value="ACYL-COA DEHYDROGENASE"/>
    <property type="match status" value="1"/>
</dbReference>
<dbReference type="SUPFAM" id="SSF47203">
    <property type="entry name" value="Acyl-CoA dehydrogenase C-terminal domain-like"/>
    <property type="match status" value="1"/>
</dbReference>
<dbReference type="InterPro" id="IPR036250">
    <property type="entry name" value="AcylCo_DH-like_C"/>
</dbReference>
<evidence type="ECO:0000259" key="8">
    <source>
        <dbReference type="Pfam" id="PF02770"/>
    </source>
</evidence>
<protein>
    <submittedName>
        <fullName evidence="11">Acyl-CoA dehydrogenase family protein</fullName>
    </submittedName>
</protein>
<feature type="domain" description="Acetyl-CoA dehydrogenase-like C-terminal" evidence="10">
    <location>
        <begin position="469"/>
        <end position="582"/>
    </location>
</feature>
<reference evidence="11 12" key="1">
    <citation type="submission" date="2024-06" db="EMBL/GenBank/DDBJ databases">
        <authorList>
            <person name="Li F."/>
        </authorList>
    </citation>
    <scope>NUCLEOTIDE SEQUENCE [LARGE SCALE GENOMIC DNA]</scope>
    <source>
        <strain evidence="11 12">GXAS 311</strain>
    </source>
</reference>
<sequence>MPQYQAPLNDFEFILHDWLKLTDHYQAIGAQDAADQSLVNAILNEAAKFSETLLSPINYSGDQQSSQLNNGLVTTPSGFKDAYQQYCDAGWSSLACNPEFGGQGLPFSLSAAVAEMVAGANASWSMFPGLTHGAISALENHANESLQAQYLPQLISGQWSGTMCLTEAHCGSDLGLLKTRATPSKDGEYVINGSKIFISAGEHDLAENIIHFVLARVDGAPEGTAGISLFLVPKMLTVISGKSVQSDNQVECSSIEHKMGIKASPTCVLNFDNSRGYLIGELNQGLSCMFTMMNKARLATGIQGYAIAELAKQASLTYASERLQMRAISGAKMPQKPADPIIVHADIKRMLFTQKAIVEGCRGLAMYVATLVDKIELSQQPSSDIESRLGLLTPICKAFMSETGFEACNLAIQIYGGHGYIQESEIEQLVRDVRITSIYEGTNGIQALDLLGRKVLKDKFHSVNQWLTEIKIATENSDEKFVNYAHQLLDYCSQWQTINQNLAQKVSQNPDEISAAAFDYLMFCGYVSVAHIFLQQANSLQHSSQSESFKQDKLQLLNFYFLRLLPRATYHQTVINAGAESLNCEAFQLK</sequence>
<keyword evidence="4 6" id="KW-0274">FAD</keyword>
<feature type="domain" description="Acyl-CoA dehydrogenase/oxidase C-terminal" evidence="7">
    <location>
        <begin position="283"/>
        <end position="449"/>
    </location>
</feature>
<dbReference type="InterPro" id="IPR046373">
    <property type="entry name" value="Acyl-CoA_Oxase/DH_mid-dom_sf"/>
</dbReference>
<evidence type="ECO:0000256" key="4">
    <source>
        <dbReference type="ARBA" id="ARBA00022827"/>
    </source>
</evidence>
<dbReference type="Gene3D" id="1.10.540.10">
    <property type="entry name" value="Acyl-CoA dehydrogenase/oxidase, N-terminal domain"/>
    <property type="match status" value="1"/>
</dbReference>
<proteinExistence type="inferred from homology"/>
<dbReference type="PANTHER" id="PTHR42803:SF1">
    <property type="entry name" value="BROAD-SPECIFICITY LINEAR ACYL-COA DEHYDROGENASE FADE5"/>
    <property type="match status" value="1"/>
</dbReference>
<dbReference type="Pfam" id="PF12806">
    <property type="entry name" value="Acyl-CoA_dh_C"/>
    <property type="match status" value="1"/>
</dbReference>
<dbReference type="Pfam" id="PF02770">
    <property type="entry name" value="Acyl-CoA_dh_M"/>
    <property type="match status" value="1"/>
</dbReference>
<evidence type="ECO:0000256" key="5">
    <source>
        <dbReference type="ARBA" id="ARBA00023002"/>
    </source>
</evidence>
<evidence type="ECO:0000313" key="12">
    <source>
        <dbReference type="Proteomes" id="UP001548189"/>
    </source>
</evidence>
<evidence type="ECO:0000259" key="9">
    <source>
        <dbReference type="Pfam" id="PF02771"/>
    </source>
</evidence>
<feature type="domain" description="Acyl-CoA dehydrogenase/oxidase N-terminal" evidence="9">
    <location>
        <begin position="80"/>
        <end position="158"/>
    </location>
</feature>
<dbReference type="InterPro" id="IPR009100">
    <property type="entry name" value="AcylCoA_DH/oxidase_NM_dom_sf"/>
</dbReference>
<organism evidence="11 12">
    <name type="scientific">Aliikangiella maris</name>
    <dbReference type="NCBI Taxonomy" id="3162458"/>
    <lineage>
        <taxon>Bacteria</taxon>
        <taxon>Pseudomonadati</taxon>
        <taxon>Pseudomonadota</taxon>
        <taxon>Gammaproteobacteria</taxon>
        <taxon>Oceanospirillales</taxon>
        <taxon>Pleioneaceae</taxon>
        <taxon>Aliikangiella</taxon>
    </lineage>
</organism>
<evidence type="ECO:0000259" key="10">
    <source>
        <dbReference type="Pfam" id="PF12806"/>
    </source>
</evidence>
<accession>A0ABV2BNY6</accession>
<evidence type="ECO:0000256" key="2">
    <source>
        <dbReference type="ARBA" id="ARBA00009347"/>
    </source>
</evidence>
<dbReference type="InterPro" id="IPR013786">
    <property type="entry name" value="AcylCoA_DH/ox_N"/>
</dbReference>
<evidence type="ECO:0000259" key="7">
    <source>
        <dbReference type="Pfam" id="PF00441"/>
    </source>
</evidence>
<comment type="cofactor">
    <cofactor evidence="1 6">
        <name>FAD</name>
        <dbReference type="ChEBI" id="CHEBI:57692"/>
    </cofactor>
</comment>
<keyword evidence="3 6" id="KW-0285">Flavoprotein</keyword>
<gene>
    <name evidence="11" type="ORF">ABVT43_00830</name>
</gene>
<feature type="domain" description="Acyl-CoA oxidase/dehydrogenase middle" evidence="8">
    <location>
        <begin position="163"/>
        <end position="273"/>
    </location>
</feature>
<comment type="similarity">
    <text evidence="2 6">Belongs to the acyl-CoA dehydrogenase family.</text>
</comment>
<dbReference type="InterPro" id="IPR025878">
    <property type="entry name" value="Acyl-CoA_dh-like_C_dom"/>
</dbReference>
<name>A0ABV2BNY6_9GAMM</name>
<dbReference type="Proteomes" id="UP001548189">
    <property type="component" value="Unassembled WGS sequence"/>
</dbReference>
<dbReference type="RefSeq" id="WP_353873201.1">
    <property type="nucleotide sequence ID" value="NZ_JBEVCJ010000001.1"/>
</dbReference>
<dbReference type="Pfam" id="PF02771">
    <property type="entry name" value="Acyl-CoA_dh_N"/>
    <property type="match status" value="1"/>
</dbReference>
<evidence type="ECO:0000313" key="11">
    <source>
        <dbReference type="EMBL" id="MET1253660.1"/>
    </source>
</evidence>
<dbReference type="Gene3D" id="2.40.110.10">
    <property type="entry name" value="Butyryl-CoA Dehydrogenase, subunit A, domain 2"/>
    <property type="match status" value="1"/>
</dbReference>
<dbReference type="Gene3D" id="1.20.140.10">
    <property type="entry name" value="Butyryl-CoA Dehydrogenase, subunit A, domain 3"/>
    <property type="match status" value="1"/>
</dbReference>
<dbReference type="InterPro" id="IPR006091">
    <property type="entry name" value="Acyl-CoA_Oxase/DH_mid-dom"/>
</dbReference>
<dbReference type="SUPFAM" id="SSF56645">
    <property type="entry name" value="Acyl-CoA dehydrogenase NM domain-like"/>
    <property type="match status" value="1"/>
</dbReference>
<evidence type="ECO:0000256" key="6">
    <source>
        <dbReference type="RuleBase" id="RU362125"/>
    </source>
</evidence>
<keyword evidence="12" id="KW-1185">Reference proteome</keyword>
<evidence type="ECO:0000256" key="1">
    <source>
        <dbReference type="ARBA" id="ARBA00001974"/>
    </source>
</evidence>
<dbReference type="EMBL" id="JBEVCJ010000001">
    <property type="protein sequence ID" value="MET1253660.1"/>
    <property type="molecule type" value="Genomic_DNA"/>
</dbReference>
<dbReference type="InterPro" id="IPR052166">
    <property type="entry name" value="Diverse_Acyl-CoA_DH"/>
</dbReference>
<keyword evidence="5 6" id="KW-0560">Oxidoreductase</keyword>